<organism evidence="2 3">
    <name type="scientific">Kibdelosporangium philippinense</name>
    <dbReference type="NCBI Taxonomy" id="211113"/>
    <lineage>
        <taxon>Bacteria</taxon>
        <taxon>Bacillati</taxon>
        <taxon>Actinomycetota</taxon>
        <taxon>Actinomycetes</taxon>
        <taxon>Pseudonocardiales</taxon>
        <taxon>Pseudonocardiaceae</taxon>
        <taxon>Kibdelosporangium</taxon>
    </lineage>
</organism>
<sequence>MTGAIATLQVYLDEQGSHIRAAERLHVHRNAVAYRMRQTSGLLEVDLDDPEQRLALHLACRARLLR</sequence>
<dbReference type="InterPro" id="IPR025736">
    <property type="entry name" value="PucR_C-HTH_dom"/>
</dbReference>
<dbReference type="EMBL" id="JAJVCN010000005">
    <property type="protein sequence ID" value="MCE7011935.1"/>
    <property type="molecule type" value="Genomic_DNA"/>
</dbReference>
<dbReference type="Proteomes" id="UP001521150">
    <property type="component" value="Unassembled WGS sequence"/>
</dbReference>
<proteinExistence type="predicted"/>
<dbReference type="PANTHER" id="PTHR33744:SF1">
    <property type="entry name" value="DNA-BINDING TRANSCRIPTIONAL ACTIVATOR ADER"/>
    <property type="match status" value="1"/>
</dbReference>
<dbReference type="PANTHER" id="PTHR33744">
    <property type="entry name" value="CARBOHYDRATE DIACID REGULATOR"/>
    <property type="match status" value="1"/>
</dbReference>
<evidence type="ECO:0000313" key="3">
    <source>
        <dbReference type="Proteomes" id="UP001521150"/>
    </source>
</evidence>
<comment type="caution">
    <text evidence="2">The sequence shown here is derived from an EMBL/GenBank/DDBJ whole genome shotgun (WGS) entry which is preliminary data.</text>
</comment>
<gene>
    <name evidence="2" type="ORF">LWC34_55365</name>
</gene>
<evidence type="ECO:0000259" key="1">
    <source>
        <dbReference type="Pfam" id="PF13556"/>
    </source>
</evidence>
<dbReference type="InterPro" id="IPR051448">
    <property type="entry name" value="CdaR-like_regulators"/>
</dbReference>
<evidence type="ECO:0000313" key="2">
    <source>
        <dbReference type="EMBL" id="MCE7011935.1"/>
    </source>
</evidence>
<feature type="domain" description="PucR C-terminal helix-turn-helix" evidence="1">
    <location>
        <begin position="5"/>
        <end position="62"/>
    </location>
</feature>
<protein>
    <submittedName>
        <fullName evidence="2">Helix-turn-helix domain-containing protein</fullName>
    </submittedName>
</protein>
<dbReference type="Gene3D" id="1.10.10.2840">
    <property type="entry name" value="PucR C-terminal helix-turn-helix domain"/>
    <property type="match status" value="1"/>
</dbReference>
<dbReference type="Pfam" id="PF13556">
    <property type="entry name" value="HTH_30"/>
    <property type="match status" value="1"/>
</dbReference>
<dbReference type="InterPro" id="IPR042070">
    <property type="entry name" value="PucR_C-HTH_sf"/>
</dbReference>
<accession>A0ABS8ZXM4</accession>
<keyword evidence="3" id="KW-1185">Reference proteome</keyword>
<name>A0ABS8ZXM4_9PSEU</name>
<dbReference type="RefSeq" id="WP_233734772.1">
    <property type="nucleotide sequence ID" value="NZ_JAJVCN010000005.1"/>
</dbReference>
<reference evidence="2 3" key="1">
    <citation type="submission" date="2021-12" db="EMBL/GenBank/DDBJ databases">
        <title>Genome sequence of Kibdelosporangium philippinense ATCC 49844.</title>
        <authorList>
            <person name="Fedorov E.A."/>
            <person name="Omeragic M."/>
            <person name="Shalygina K.F."/>
            <person name="Maclea K.S."/>
        </authorList>
    </citation>
    <scope>NUCLEOTIDE SEQUENCE [LARGE SCALE GENOMIC DNA]</scope>
    <source>
        <strain evidence="2 3">ATCC 49844</strain>
    </source>
</reference>